<dbReference type="Proteomes" id="UP001500957">
    <property type="component" value="Unassembled WGS sequence"/>
</dbReference>
<dbReference type="RefSeq" id="WP_344605032.1">
    <property type="nucleotide sequence ID" value="NZ_BAAAHE010000018.1"/>
</dbReference>
<proteinExistence type="predicted"/>
<comment type="caution">
    <text evidence="2">The sequence shown here is derived from an EMBL/GenBank/DDBJ whole genome shotgun (WGS) entry which is preliminary data.</text>
</comment>
<evidence type="ECO:0000313" key="2">
    <source>
        <dbReference type="EMBL" id="GAA0620843.1"/>
    </source>
</evidence>
<evidence type="ECO:0000313" key="3">
    <source>
        <dbReference type="Proteomes" id="UP001500957"/>
    </source>
</evidence>
<accession>A0ABP3S3Q1</accession>
<name>A0ABP3S3Q1_9ACTN</name>
<organism evidence="2 3">
    <name type="scientific">Sporichthya brevicatena</name>
    <dbReference type="NCBI Taxonomy" id="171442"/>
    <lineage>
        <taxon>Bacteria</taxon>
        <taxon>Bacillati</taxon>
        <taxon>Actinomycetota</taxon>
        <taxon>Actinomycetes</taxon>
        <taxon>Sporichthyales</taxon>
        <taxon>Sporichthyaceae</taxon>
        <taxon>Sporichthya</taxon>
    </lineage>
</organism>
<gene>
    <name evidence="2" type="ORF">GCM10009547_24350</name>
</gene>
<feature type="signal peptide" evidence="1">
    <location>
        <begin position="1"/>
        <end position="32"/>
    </location>
</feature>
<evidence type="ECO:0008006" key="4">
    <source>
        <dbReference type="Google" id="ProtNLM"/>
    </source>
</evidence>
<keyword evidence="1" id="KW-0732">Signal</keyword>
<reference evidence="3" key="1">
    <citation type="journal article" date="2019" name="Int. J. Syst. Evol. Microbiol.">
        <title>The Global Catalogue of Microorganisms (GCM) 10K type strain sequencing project: providing services to taxonomists for standard genome sequencing and annotation.</title>
        <authorList>
            <consortium name="The Broad Institute Genomics Platform"/>
            <consortium name="The Broad Institute Genome Sequencing Center for Infectious Disease"/>
            <person name="Wu L."/>
            <person name="Ma J."/>
        </authorList>
    </citation>
    <scope>NUCLEOTIDE SEQUENCE [LARGE SCALE GENOMIC DNA]</scope>
    <source>
        <strain evidence="3">JCM 10671</strain>
    </source>
</reference>
<sequence>MSLLTPSAGLLAASVVAAGVALPLAAATPASAACLAQTIYQVTDHQRTHLKVGGTTIKFNKPGTHTVQITKKGLLTAKYGTDNVDDQLGIKKAVQAKWPKVKNAVTVTKGHKKTFKTGSGERVTVSYASYGDKVKWAKVAVKGNCSTTVLDSGTAKFPRRNLDWLFAIAMS</sequence>
<evidence type="ECO:0000256" key="1">
    <source>
        <dbReference type="SAM" id="SignalP"/>
    </source>
</evidence>
<protein>
    <recommendedName>
        <fullName evidence="4">Lipoprotein</fullName>
    </recommendedName>
</protein>
<feature type="chain" id="PRO_5045748587" description="Lipoprotein" evidence="1">
    <location>
        <begin position="33"/>
        <end position="171"/>
    </location>
</feature>
<dbReference type="EMBL" id="BAAAHE010000018">
    <property type="protein sequence ID" value="GAA0620843.1"/>
    <property type="molecule type" value="Genomic_DNA"/>
</dbReference>
<keyword evidence="3" id="KW-1185">Reference proteome</keyword>